<feature type="compositionally biased region" description="Basic and acidic residues" evidence="1">
    <location>
        <begin position="11"/>
        <end position="27"/>
    </location>
</feature>
<comment type="caution">
    <text evidence="2">The sequence shown here is derived from an EMBL/GenBank/DDBJ whole genome shotgun (WGS) entry which is preliminary data.</text>
</comment>
<feature type="region of interest" description="Disordered" evidence="1">
    <location>
        <begin position="1"/>
        <end position="27"/>
    </location>
</feature>
<dbReference type="Proteomes" id="UP001152561">
    <property type="component" value="Unassembled WGS sequence"/>
</dbReference>
<evidence type="ECO:0000256" key="1">
    <source>
        <dbReference type="SAM" id="MobiDB-lite"/>
    </source>
</evidence>
<reference evidence="3" key="1">
    <citation type="journal article" date="2023" name="Proc. Natl. Acad. Sci. U.S.A.">
        <title>Genomic and structural basis for evolution of tropane alkaloid biosynthesis.</title>
        <authorList>
            <person name="Wanga Y.-J."/>
            <person name="Taina T."/>
            <person name="Yua J.-Y."/>
            <person name="Lia J."/>
            <person name="Xua B."/>
            <person name="Chenc J."/>
            <person name="D'Auriad J.C."/>
            <person name="Huanga J.-P."/>
            <person name="Huanga S.-X."/>
        </authorList>
    </citation>
    <scope>NUCLEOTIDE SEQUENCE [LARGE SCALE GENOMIC DNA]</scope>
    <source>
        <strain evidence="3">cv. KIB-2019</strain>
    </source>
</reference>
<dbReference type="AlphaFoldDB" id="A0A9Q1MF43"/>
<accession>A0A9Q1MF43</accession>
<proteinExistence type="predicted"/>
<name>A0A9Q1MF43_9SOLA</name>
<evidence type="ECO:0000313" key="2">
    <source>
        <dbReference type="EMBL" id="KAJ8558368.1"/>
    </source>
</evidence>
<protein>
    <submittedName>
        <fullName evidence="2">Uncharacterized protein</fullName>
    </submittedName>
</protein>
<evidence type="ECO:0000313" key="3">
    <source>
        <dbReference type="Proteomes" id="UP001152561"/>
    </source>
</evidence>
<feature type="compositionally biased region" description="Low complexity" evidence="1">
    <location>
        <begin position="1"/>
        <end position="10"/>
    </location>
</feature>
<sequence>MKKTTSSLLKSKTETNPKFRPAGEEHETYSRTHYLSLLRSTPLPDLQHSGVSVNGICFVECYWMLLILDGVYLSNLLFEEGRSTYMTR</sequence>
<keyword evidence="3" id="KW-1185">Reference proteome</keyword>
<organism evidence="2 3">
    <name type="scientific">Anisodus acutangulus</name>
    <dbReference type="NCBI Taxonomy" id="402998"/>
    <lineage>
        <taxon>Eukaryota</taxon>
        <taxon>Viridiplantae</taxon>
        <taxon>Streptophyta</taxon>
        <taxon>Embryophyta</taxon>
        <taxon>Tracheophyta</taxon>
        <taxon>Spermatophyta</taxon>
        <taxon>Magnoliopsida</taxon>
        <taxon>eudicotyledons</taxon>
        <taxon>Gunneridae</taxon>
        <taxon>Pentapetalae</taxon>
        <taxon>asterids</taxon>
        <taxon>lamiids</taxon>
        <taxon>Solanales</taxon>
        <taxon>Solanaceae</taxon>
        <taxon>Solanoideae</taxon>
        <taxon>Hyoscyameae</taxon>
        <taxon>Anisodus</taxon>
    </lineage>
</organism>
<dbReference type="EMBL" id="JAJAGQ010000007">
    <property type="protein sequence ID" value="KAJ8558368.1"/>
    <property type="molecule type" value="Genomic_DNA"/>
</dbReference>
<gene>
    <name evidence="2" type="ORF">K7X08_005134</name>
</gene>